<comment type="caution">
    <text evidence="2">The sequence shown here is derived from an EMBL/GenBank/DDBJ whole genome shotgun (WGS) entry which is preliminary data.</text>
</comment>
<accession>A0A1V9G744</accession>
<evidence type="ECO:0000313" key="2">
    <source>
        <dbReference type="EMBL" id="OQP66286.1"/>
    </source>
</evidence>
<keyword evidence="3" id="KW-1185">Reference proteome</keyword>
<dbReference type="OrthoDB" id="667553at2"/>
<dbReference type="AlphaFoldDB" id="A0A1V9G744"/>
<dbReference type="InterPro" id="IPR000595">
    <property type="entry name" value="cNMP-bd_dom"/>
</dbReference>
<dbReference type="EMBL" id="LVYD01000002">
    <property type="protein sequence ID" value="OQP66286.1"/>
    <property type="molecule type" value="Genomic_DNA"/>
</dbReference>
<evidence type="ECO:0000259" key="1">
    <source>
        <dbReference type="PROSITE" id="PS50042"/>
    </source>
</evidence>
<dbReference type="RefSeq" id="WP_081145223.1">
    <property type="nucleotide sequence ID" value="NZ_LVYD01000002.1"/>
</dbReference>
<feature type="domain" description="Cyclic nucleotide-binding" evidence="1">
    <location>
        <begin position="11"/>
        <end position="113"/>
    </location>
</feature>
<dbReference type="Gene3D" id="2.60.120.10">
    <property type="entry name" value="Jelly Rolls"/>
    <property type="match status" value="1"/>
</dbReference>
<sequence length="189" mass="22197">MHEHLINAIQYLIPLADNEKEFIRQLFKEKHFAKGDYFLKEGQICQHAGFIQQGLVRYYINKEGEDLIYGFGKEGNFVCSYESFLDHSPSTKIIQAIEDTTMLTITYQELQQFYTEIKGGQQFGRLVAEQIFVESVKQITSLYTDPPEQRYRNFLALYPDLQQRIPQYHISSYVGVKPQSLSRIRKRLL</sequence>
<proteinExistence type="predicted"/>
<name>A0A1V9G744_9BACT</name>
<evidence type="ECO:0000313" key="3">
    <source>
        <dbReference type="Proteomes" id="UP000192796"/>
    </source>
</evidence>
<gene>
    <name evidence="2" type="ORF">A3860_12340</name>
</gene>
<organism evidence="2 3">
    <name type="scientific">Niastella vici</name>
    <dbReference type="NCBI Taxonomy" id="1703345"/>
    <lineage>
        <taxon>Bacteria</taxon>
        <taxon>Pseudomonadati</taxon>
        <taxon>Bacteroidota</taxon>
        <taxon>Chitinophagia</taxon>
        <taxon>Chitinophagales</taxon>
        <taxon>Chitinophagaceae</taxon>
        <taxon>Niastella</taxon>
    </lineage>
</organism>
<dbReference type="STRING" id="1703345.A3860_12340"/>
<dbReference type="Proteomes" id="UP000192796">
    <property type="component" value="Unassembled WGS sequence"/>
</dbReference>
<dbReference type="SUPFAM" id="SSF51206">
    <property type="entry name" value="cAMP-binding domain-like"/>
    <property type="match status" value="1"/>
</dbReference>
<dbReference type="Pfam" id="PF00027">
    <property type="entry name" value="cNMP_binding"/>
    <property type="match status" value="1"/>
</dbReference>
<protein>
    <submittedName>
        <fullName evidence="2">Crp/Fnr family transcriptional regulator</fullName>
    </submittedName>
</protein>
<reference evidence="2 3" key="1">
    <citation type="submission" date="2016-03" db="EMBL/GenBank/DDBJ databases">
        <title>Niastella vici sp. nov., isolated from farmland soil.</title>
        <authorList>
            <person name="Chen L."/>
            <person name="Wang D."/>
            <person name="Yang S."/>
            <person name="Wang G."/>
        </authorList>
    </citation>
    <scope>NUCLEOTIDE SEQUENCE [LARGE SCALE GENOMIC DNA]</scope>
    <source>
        <strain evidence="2 3">DJ57</strain>
    </source>
</reference>
<dbReference type="CDD" id="cd00038">
    <property type="entry name" value="CAP_ED"/>
    <property type="match status" value="1"/>
</dbReference>
<dbReference type="PROSITE" id="PS50042">
    <property type="entry name" value="CNMP_BINDING_3"/>
    <property type="match status" value="1"/>
</dbReference>
<dbReference type="InterPro" id="IPR014710">
    <property type="entry name" value="RmlC-like_jellyroll"/>
</dbReference>
<dbReference type="InterPro" id="IPR018490">
    <property type="entry name" value="cNMP-bd_dom_sf"/>
</dbReference>